<feature type="transmembrane region" description="Helical" evidence="14">
    <location>
        <begin position="300"/>
        <end position="320"/>
    </location>
</feature>
<reference evidence="16 17" key="1">
    <citation type="submission" date="2018-12" db="EMBL/GenBank/DDBJ databases">
        <authorList>
            <person name="Criscuolo A."/>
        </authorList>
    </citation>
    <scope>NUCLEOTIDE SEQUENCE [LARGE SCALE GENOMIC DNA]</scope>
    <source>
        <strain evidence="16">ACIP1116281</strain>
    </source>
</reference>
<protein>
    <submittedName>
        <fullName evidence="16">Nickel/cobalt efflux protein RcnA</fullName>
    </submittedName>
</protein>
<keyword evidence="4" id="KW-0813">Transport</keyword>
<keyword evidence="3" id="KW-0171">Cobalt transport</keyword>
<dbReference type="RefSeq" id="WP_126151091.1">
    <property type="nucleotide sequence ID" value="NZ_JBHTMH010000005.1"/>
</dbReference>
<gene>
    <name evidence="16" type="ORF">DEVEQU_02692</name>
</gene>
<evidence type="ECO:0000256" key="11">
    <source>
        <dbReference type="ARBA" id="ARBA00023136"/>
    </source>
</evidence>
<evidence type="ECO:0000256" key="7">
    <source>
        <dbReference type="ARBA" id="ARBA00022692"/>
    </source>
</evidence>
<keyword evidence="12" id="KW-0170">Cobalt</keyword>
<proteinExistence type="predicted"/>
<evidence type="ECO:0000256" key="10">
    <source>
        <dbReference type="ARBA" id="ARBA00023112"/>
    </source>
</evidence>
<keyword evidence="7 14" id="KW-0812">Transmembrane</keyword>
<accession>A0A3S4CTJ5</accession>
<comment type="function">
    <text evidence="1">Efflux system for nickel and cobalt.</text>
</comment>
<comment type="subcellular location">
    <subcellularLocation>
        <location evidence="2">Cell membrane</location>
        <topology evidence="2">Multi-pass membrane protein</topology>
    </subcellularLocation>
</comment>
<feature type="domain" description="EF-hand" evidence="15">
    <location>
        <begin position="82"/>
        <end position="105"/>
    </location>
</feature>
<feature type="transmembrane region" description="Helical" evidence="14">
    <location>
        <begin position="377"/>
        <end position="397"/>
    </location>
</feature>
<feature type="compositionally biased region" description="Basic and acidic residues" evidence="13">
    <location>
        <begin position="423"/>
        <end position="453"/>
    </location>
</feature>
<keyword evidence="5" id="KW-1003">Cell membrane</keyword>
<dbReference type="PANTHER" id="PTHR40659:SF1">
    <property type="entry name" value="NICKEL_COBALT EFFLUX SYSTEM RCNA"/>
    <property type="match status" value="1"/>
</dbReference>
<keyword evidence="10" id="KW-0921">Nickel transport</keyword>
<dbReference type="InterPro" id="IPR002048">
    <property type="entry name" value="EF_hand_dom"/>
</dbReference>
<evidence type="ECO:0000256" key="3">
    <source>
        <dbReference type="ARBA" id="ARBA00022426"/>
    </source>
</evidence>
<evidence type="ECO:0000256" key="13">
    <source>
        <dbReference type="SAM" id="MobiDB-lite"/>
    </source>
</evidence>
<dbReference type="GO" id="GO:0032025">
    <property type="term" value="P:response to cobalt ion"/>
    <property type="evidence" value="ECO:0007669"/>
    <property type="project" value="TreeGrafter"/>
</dbReference>
<dbReference type="PROSITE" id="PS50222">
    <property type="entry name" value="EF_HAND_2"/>
    <property type="match status" value="1"/>
</dbReference>
<dbReference type="PROSITE" id="PS00018">
    <property type="entry name" value="EF_HAND_1"/>
    <property type="match status" value="1"/>
</dbReference>
<feature type="region of interest" description="Disordered" evidence="13">
    <location>
        <begin position="411"/>
        <end position="457"/>
    </location>
</feature>
<evidence type="ECO:0000256" key="4">
    <source>
        <dbReference type="ARBA" id="ARBA00022448"/>
    </source>
</evidence>
<feature type="transmembrane region" description="Helical" evidence="14">
    <location>
        <begin position="473"/>
        <end position="495"/>
    </location>
</feature>
<keyword evidence="8 14" id="KW-1133">Transmembrane helix</keyword>
<evidence type="ECO:0000313" key="17">
    <source>
        <dbReference type="Proteomes" id="UP000268844"/>
    </source>
</evidence>
<dbReference type="GO" id="GO:0015099">
    <property type="term" value="F:nickel cation transmembrane transporter activity"/>
    <property type="evidence" value="ECO:0007669"/>
    <property type="project" value="InterPro"/>
</dbReference>
<dbReference type="InterPro" id="IPR018247">
    <property type="entry name" value="EF_Hand_1_Ca_BS"/>
</dbReference>
<name>A0A3S4CTJ5_9HYPH</name>
<evidence type="ECO:0000259" key="15">
    <source>
        <dbReference type="PROSITE" id="PS50222"/>
    </source>
</evidence>
<evidence type="ECO:0000256" key="1">
    <source>
        <dbReference type="ARBA" id="ARBA00002510"/>
    </source>
</evidence>
<evidence type="ECO:0000256" key="5">
    <source>
        <dbReference type="ARBA" id="ARBA00022475"/>
    </source>
</evidence>
<feature type="transmembrane region" description="Helical" evidence="14">
    <location>
        <begin position="501"/>
        <end position="526"/>
    </location>
</feature>
<dbReference type="GO" id="GO:0006824">
    <property type="term" value="P:cobalt ion transport"/>
    <property type="evidence" value="ECO:0007669"/>
    <property type="project" value="UniProtKB-KW"/>
</dbReference>
<dbReference type="GO" id="GO:0046583">
    <property type="term" value="F:monoatomic cation efflux transmembrane transporter activity"/>
    <property type="evidence" value="ECO:0007669"/>
    <property type="project" value="TreeGrafter"/>
</dbReference>
<dbReference type="OrthoDB" id="9812956at2"/>
<evidence type="ECO:0000256" key="9">
    <source>
        <dbReference type="ARBA" id="ARBA00023065"/>
    </source>
</evidence>
<dbReference type="Pfam" id="PF03824">
    <property type="entry name" value="NicO"/>
    <property type="match status" value="1"/>
</dbReference>
<dbReference type="Pfam" id="PF06226">
    <property type="entry name" value="DUF1007"/>
    <property type="match status" value="1"/>
</dbReference>
<dbReference type="Proteomes" id="UP000268844">
    <property type="component" value="Unassembled WGS sequence"/>
</dbReference>
<dbReference type="InterPro" id="IPR011541">
    <property type="entry name" value="Ni/Co_transpt_high_affinity"/>
</dbReference>
<evidence type="ECO:0000256" key="14">
    <source>
        <dbReference type="SAM" id="Phobius"/>
    </source>
</evidence>
<evidence type="ECO:0000256" key="6">
    <source>
        <dbReference type="ARBA" id="ARBA00022596"/>
    </source>
</evidence>
<keyword evidence="17" id="KW-1185">Reference proteome</keyword>
<evidence type="ECO:0000256" key="12">
    <source>
        <dbReference type="ARBA" id="ARBA00023285"/>
    </source>
</evidence>
<feature type="transmembrane region" description="Helical" evidence="14">
    <location>
        <begin position="546"/>
        <end position="568"/>
    </location>
</feature>
<dbReference type="EMBL" id="UZWD01000034">
    <property type="protein sequence ID" value="VDS05550.1"/>
    <property type="molecule type" value="Genomic_DNA"/>
</dbReference>
<evidence type="ECO:0000256" key="2">
    <source>
        <dbReference type="ARBA" id="ARBA00004651"/>
    </source>
</evidence>
<dbReference type="PANTHER" id="PTHR40659">
    <property type="entry name" value="NICKEL/COBALT EFFLUX SYSTEM RCNA"/>
    <property type="match status" value="1"/>
</dbReference>
<dbReference type="GO" id="GO:0005886">
    <property type="term" value="C:plasma membrane"/>
    <property type="evidence" value="ECO:0007669"/>
    <property type="project" value="UniProtKB-SubCell"/>
</dbReference>
<dbReference type="GO" id="GO:0005509">
    <property type="term" value="F:calcium ion binding"/>
    <property type="evidence" value="ECO:0007669"/>
    <property type="project" value="InterPro"/>
</dbReference>
<sequence>MTDELRPAGVRKGLALNFLRSCAGLVLSGMVLLGLVQPAIAHPHIFIDAKVDIGFDAEGRVQSLHHSWTFDTAFSVWMVQGLDTNGDGSVSPEEMQELADENMAALADFHFYTYAGDDMDFTAVGDQHMRYDNNRVTLEFTIAANQPQAPGHRFELGIYDPEYYVAISVADLADVNLLEASNACTVTLEPPKPMDRTTEERLYALGPEVLELPPDLAAAMRGTQGLVVLSCAHAPVPTTAMEAVTQMAQAKPATPFGGPPPEVGLNLPRTGFFGWLQQQQRDFYAALTAALDGLRTDGNAFWMLGGLSFLYGIFHAAGPGHGKVVISSYVLANERQLRQGIVLSGLSALIQAVVAVAFVLVLAGILNLTSTALGDAAHWVGVISYALVALLGLWLVLRKIFGWGHHHHGPAAQHDHGHRRRDHWNDPEDHHGHEHRDHDHHDCAHHDHGAHGHEHMHHAIGPADLKGNWREQLGVVLAVGLRPCSGALVVLVFALSQGLLAAGIVSVLLMALGTAITVATLATLAVTAKGLVSRIGGAGSALAGHVVWWAELLGAVAVLGFGVLLLIASL</sequence>
<organism evidence="16 17">
    <name type="scientific">Devosia equisanguinis</name>
    <dbReference type="NCBI Taxonomy" id="2490941"/>
    <lineage>
        <taxon>Bacteria</taxon>
        <taxon>Pseudomonadati</taxon>
        <taxon>Pseudomonadota</taxon>
        <taxon>Alphaproteobacteria</taxon>
        <taxon>Hyphomicrobiales</taxon>
        <taxon>Devosiaceae</taxon>
        <taxon>Devosia</taxon>
    </lineage>
</organism>
<dbReference type="InterPro" id="IPR051224">
    <property type="entry name" value="NiCoT_RcnA"/>
</dbReference>
<keyword evidence="6" id="KW-0533">Nickel</keyword>
<evidence type="ECO:0000313" key="16">
    <source>
        <dbReference type="EMBL" id="VDS05550.1"/>
    </source>
</evidence>
<keyword evidence="11 14" id="KW-0472">Membrane</keyword>
<dbReference type="GO" id="GO:0010045">
    <property type="term" value="P:response to nickel cation"/>
    <property type="evidence" value="ECO:0007669"/>
    <property type="project" value="TreeGrafter"/>
</dbReference>
<dbReference type="InterPro" id="IPR010412">
    <property type="entry name" value="DUF1007"/>
</dbReference>
<feature type="transmembrane region" description="Helical" evidence="14">
    <location>
        <begin position="341"/>
        <end position="365"/>
    </location>
</feature>
<dbReference type="AlphaFoldDB" id="A0A3S4CTJ5"/>
<keyword evidence="9" id="KW-0406">Ion transport</keyword>
<evidence type="ECO:0000256" key="8">
    <source>
        <dbReference type="ARBA" id="ARBA00022989"/>
    </source>
</evidence>